<keyword evidence="7" id="KW-1185">Reference proteome</keyword>
<dbReference type="Proteomes" id="UP000696294">
    <property type="component" value="Unassembled WGS sequence"/>
</dbReference>
<feature type="domain" description="Rad50/SbcC-type AAA" evidence="5">
    <location>
        <begin position="5"/>
        <end position="266"/>
    </location>
</feature>
<dbReference type="EMBL" id="JAATEP010000052">
    <property type="protein sequence ID" value="NJP96635.1"/>
    <property type="molecule type" value="Genomic_DNA"/>
</dbReference>
<proteinExistence type="inferred from homology"/>
<protein>
    <recommendedName>
        <fullName evidence="3">Nuclease SbcCD subunit C</fullName>
    </recommendedName>
</protein>
<evidence type="ECO:0000256" key="1">
    <source>
        <dbReference type="ARBA" id="ARBA00006930"/>
    </source>
</evidence>
<dbReference type="RefSeq" id="WP_168018172.1">
    <property type="nucleotide sequence ID" value="NZ_JAATEP010000052.1"/>
</dbReference>
<dbReference type="SUPFAM" id="SSF52540">
    <property type="entry name" value="P-loop containing nucleoside triphosphate hydrolases"/>
    <property type="match status" value="1"/>
</dbReference>
<evidence type="ECO:0000259" key="5">
    <source>
        <dbReference type="Pfam" id="PF13476"/>
    </source>
</evidence>
<evidence type="ECO:0000256" key="3">
    <source>
        <dbReference type="ARBA" id="ARBA00013368"/>
    </source>
</evidence>
<gene>
    <name evidence="6" type="ORF">HCN51_45620</name>
</gene>
<evidence type="ECO:0000313" key="6">
    <source>
        <dbReference type="EMBL" id="NJP96635.1"/>
    </source>
</evidence>
<name>A0ABX1BJ87_9ACTN</name>
<evidence type="ECO:0000256" key="4">
    <source>
        <dbReference type="SAM" id="Coils"/>
    </source>
</evidence>
<comment type="similarity">
    <text evidence="1">Belongs to the SMC family. SbcC subfamily.</text>
</comment>
<feature type="coiled-coil region" evidence="4">
    <location>
        <begin position="416"/>
        <end position="482"/>
    </location>
</feature>
<dbReference type="InterPro" id="IPR038729">
    <property type="entry name" value="Rad50/SbcC_AAA"/>
</dbReference>
<dbReference type="PANTHER" id="PTHR32114:SF2">
    <property type="entry name" value="ABC TRANSPORTER ABCH.3"/>
    <property type="match status" value="1"/>
</dbReference>
<dbReference type="InterPro" id="IPR027417">
    <property type="entry name" value="P-loop_NTPase"/>
</dbReference>
<reference evidence="6 7" key="1">
    <citation type="submission" date="2020-03" db="EMBL/GenBank/DDBJ databases">
        <title>WGS of actinomycetes isolated from Thailand.</title>
        <authorList>
            <person name="Thawai C."/>
        </authorList>
    </citation>
    <scope>NUCLEOTIDE SEQUENCE [LARGE SCALE GENOMIC DNA]</scope>
    <source>
        <strain evidence="6 7">FMUSA5-5</strain>
    </source>
</reference>
<dbReference type="Pfam" id="PF13476">
    <property type="entry name" value="AAA_23"/>
    <property type="match status" value="1"/>
</dbReference>
<dbReference type="Gene3D" id="3.40.50.300">
    <property type="entry name" value="P-loop containing nucleotide triphosphate hydrolases"/>
    <property type="match status" value="2"/>
</dbReference>
<keyword evidence="4" id="KW-0175">Coiled coil</keyword>
<comment type="subunit">
    <text evidence="2">Heterodimer of SbcC and SbcD.</text>
</comment>
<comment type="caution">
    <text evidence="6">The sequence shown here is derived from an EMBL/GenBank/DDBJ whole genome shotgun (WGS) entry which is preliminary data.</text>
</comment>
<accession>A0ABX1BJ87</accession>
<evidence type="ECO:0000256" key="2">
    <source>
        <dbReference type="ARBA" id="ARBA00011322"/>
    </source>
</evidence>
<organism evidence="6 7">
    <name type="scientific">Nonomuraea composti</name>
    <dbReference type="NCBI Taxonomy" id="2720023"/>
    <lineage>
        <taxon>Bacteria</taxon>
        <taxon>Bacillati</taxon>
        <taxon>Actinomycetota</taxon>
        <taxon>Actinomycetes</taxon>
        <taxon>Streptosporangiales</taxon>
        <taxon>Streptosporangiaceae</taxon>
        <taxon>Nonomuraea</taxon>
    </lineage>
</organism>
<sequence length="709" mass="79758">MKFTSLTMRNWRPFHGTHRIDFSVNPDKSVTLVFGANGAGKTALLNAFTWALYGEFTDGFEAPESLVNFEAIKNDPTAEAFVELELEHENAKFHVRRATDARRQLEGDYDLTVTRNGERTVEDEIYRILPKPLKDLFFFPAETFSTASVLQGDRPGEGTSLDIGSAIRSLLAGDIYDHAVEDLRGAIASEALRPTQKYTDETVEAARRAWEQAQAELNAAEDRRDKLPSLLAQARDQASKAKKEAEKYNPEEIKKWERKYNELKNRVTDAEGAVHRAHELYVGLARQAYLHFSQRATEAAVHRLDIAEKAGLMPPRIHDSVLHQSLTDGRCALCQVQFTQQTRSRVEGLLSHVTEHAMAVLGLETRTQLKSHLDNFHRQIAEVRGKVAALAADLGVAGPPQDADMRMLQSVLRMCIEAADRALTKARRELKELTDDQESPVPARGSSPVDIAMLMQQGVDRLEQEYRSIESTIQRATEAEREKLADYTKKSSKLDTYKRKTAAIEVLRDVKEFFDEARKGLNKFGREDFEKAINDTYADLIAKQFEIRVGEDFGISVGAQGRDETMPVSQSEKVLLLIAFLGAIARLAPQYAEIARRNQQFQRTGDVETSKRVGFPVVLDSPTSPLDHEYEVEVIQALPRLLPQIVIIVSAKSVTAWEEIESHIGSVNVMELTSHKATNRHVRWKGKDYIYSTQDDGVDPARTRMSKIS</sequence>
<evidence type="ECO:0000313" key="7">
    <source>
        <dbReference type="Proteomes" id="UP000696294"/>
    </source>
</evidence>
<dbReference type="PANTHER" id="PTHR32114">
    <property type="entry name" value="ABC TRANSPORTER ABCH.3"/>
    <property type="match status" value="1"/>
</dbReference>